<gene>
    <name evidence="1" type="ordered locus">SRM_01136</name>
</gene>
<accession>D5H7Q2</accession>
<sequence>MRVPPGAADFRSRARLSMRSWSLTSLIRRLGRHGGLSMLLGIGLMVGMSVPASGQDVGTGAFSRLGFGARGMALGNALVADPSADVSPHYNPALLPSASGQRVSASAALLSFDRELQFLEFTAPLGPTAGIGLSLTHAGVNDIDGRNADGVRTETLSTDEFALSLAFGNRFADWLALGTTLTLYQSDLLPEVDPVRGFGVDLGVRVQPTGRLSLAATVKDLLAKYEWDAAPAGGGSHTDRFPVRVQVGGSYSLLDERLQFLAEVESRYTTRDRRDPQTLVTSGGPRAQTRTESFLLHDLRARVGVAYRPLKILRLRAGVDRLGVDDTSGLRPSAGFGVRQSIGDLDLRVSYAATLEPYVRTVMNTGTVELFL</sequence>
<organism evidence="1 2">
    <name type="scientific">Salinibacter ruber (strain M8)</name>
    <dbReference type="NCBI Taxonomy" id="761659"/>
    <lineage>
        <taxon>Bacteria</taxon>
        <taxon>Pseudomonadati</taxon>
        <taxon>Rhodothermota</taxon>
        <taxon>Rhodothermia</taxon>
        <taxon>Rhodothermales</taxon>
        <taxon>Salinibacteraceae</taxon>
        <taxon>Salinibacter</taxon>
    </lineage>
</organism>
<reference evidence="1 2" key="1">
    <citation type="journal article" date="2010" name="ISME J.">
        <title>Fine-scale evolution: genomic, phenotypic and ecological differentiation in two coexisting Salinibacter ruber strains.</title>
        <authorList>
            <person name="Pena A."/>
            <person name="Teeling H."/>
            <person name="Huerta-Cepas J."/>
            <person name="Santos F."/>
            <person name="Yarza P."/>
            <person name="Brito-Echeverria J."/>
            <person name="Lucio M."/>
            <person name="Schmitt-Kopplin P."/>
            <person name="Meseguer I."/>
            <person name="Schenowitz C."/>
            <person name="Dossat C."/>
            <person name="Barbe V."/>
            <person name="Dopazo J."/>
            <person name="Rossello-Mora R."/>
            <person name="Schuler M."/>
            <person name="Glockner F.O."/>
            <person name="Amann R."/>
            <person name="Gabaldon T."/>
            <person name="Anton J."/>
        </authorList>
    </citation>
    <scope>NUCLEOTIDE SEQUENCE [LARGE SCALE GENOMIC DNA]</scope>
    <source>
        <strain evidence="1 2">M8</strain>
    </source>
</reference>
<reference evidence="2" key="2">
    <citation type="submission" date="2010-04" db="EMBL/GenBank/DDBJ databases">
        <title>Genome sequence of Salinibacter ruber M8.</title>
        <authorList>
            <consortium name="Genoscope"/>
        </authorList>
    </citation>
    <scope>NUCLEOTIDE SEQUENCE [LARGE SCALE GENOMIC DNA]</scope>
    <source>
        <strain evidence="2">M8</strain>
    </source>
</reference>
<dbReference type="Gene3D" id="2.40.160.60">
    <property type="entry name" value="Outer membrane protein transport protein (OMPP1/FadL/TodX)"/>
    <property type="match status" value="1"/>
</dbReference>
<dbReference type="NCBIfam" id="NF033709">
    <property type="entry name" value="PorV_fam"/>
    <property type="match status" value="1"/>
</dbReference>
<protein>
    <recommendedName>
        <fullName evidence="3">PorV/PorQ family protein</fullName>
    </recommendedName>
</protein>
<dbReference type="AlphaFoldDB" id="D5H7Q2"/>
<dbReference type="KEGG" id="srm:SRM_01136"/>
<dbReference type="Proteomes" id="UP000000933">
    <property type="component" value="Chromosome"/>
</dbReference>
<evidence type="ECO:0008006" key="3">
    <source>
        <dbReference type="Google" id="ProtNLM"/>
    </source>
</evidence>
<dbReference type="SUPFAM" id="SSF56935">
    <property type="entry name" value="Porins"/>
    <property type="match status" value="1"/>
</dbReference>
<dbReference type="EMBL" id="FP565814">
    <property type="protein sequence ID" value="CBH24057.1"/>
    <property type="molecule type" value="Genomic_DNA"/>
</dbReference>
<name>D5H7Q2_SALRM</name>
<evidence type="ECO:0000313" key="1">
    <source>
        <dbReference type="EMBL" id="CBH24057.1"/>
    </source>
</evidence>
<evidence type="ECO:0000313" key="2">
    <source>
        <dbReference type="Proteomes" id="UP000000933"/>
    </source>
</evidence>
<proteinExistence type="predicted"/>
<dbReference type="HOGENOM" id="CLU_854981_0_0_10"/>